<dbReference type="Proteomes" id="UP000217334">
    <property type="component" value="Chromosome"/>
</dbReference>
<accession>A0A250F3C4</accession>
<organism evidence="1 2">
    <name type="scientific">Capnocytophaga sputigena</name>
    <dbReference type="NCBI Taxonomy" id="1019"/>
    <lineage>
        <taxon>Bacteria</taxon>
        <taxon>Pseudomonadati</taxon>
        <taxon>Bacteroidota</taxon>
        <taxon>Flavobacteriia</taxon>
        <taxon>Flavobacteriales</taxon>
        <taxon>Flavobacteriaceae</taxon>
        <taxon>Capnocytophaga</taxon>
    </lineage>
</organism>
<reference evidence="2" key="1">
    <citation type="submission" date="2017-06" db="EMBL/GenBank/DDBJ databases">
        <title>Capnocytophaga spp. assemblies.</title>
        <authorList>
            <person name="Gulvik C.A."/>
        </authorList>
    </citation>
    <scope>NUCLEOTIDE SEQUENCE [LARGE SCALE GENOMIC DNA]</scope>
    <source>
        <strain evidence="2">H4486</strain>
    </source>
</reference>
<dbReference type="AlphaFoldDB" id="A0A250F3C4"/>
<protein>
    <recommendedName>
        <fullName evidence="3">XRE family transcriptional regulator</fullName>
    </recommendedName>
</protein>
<evidence type="ECO:0000313" key="1">
    <source>
        <dbReference type="EMBL" id="ATA78507.1"/>
    </source>
</evidence>
<gene>
    <name evidence="1" type="ORF">CGC59_01910</name>
</gene>
<dbReference type="RefSeq" id="WP_095900673.1">
    <property type="nucleotide sequence ID" value="NZ_CP022383.1"/>
</dbReference>
<evidence type="ECO:0008006" key="3">
    <source>
        <dbReference type="Google" id="ProtNLM"/>
    </source>
</evidence>
<proteinExistence type="predicted"/>
<sequence length="75" mass="8700">MIQAQTISVTLKNEIQQRIDDTVIANLHLKTNTPQRTIINWLKDSSDRLTHYSFLIALSEVFNLPVEKLIDIHRS</sequence>
<dbReference type="EMBL" id="CP022383">
    <property type="protein sequence ID" value="ATA78507.1"/>
    <property type="molecule type" value="Genomic_DNA"/>
</dbReference>
<evidence type="ECO:0000313" key="2">
    <source>
        <dbReference type="Proteomes" id="UP000217334"/>
    </source>
</evidence>
<name>A0A250F3C4_CAPSP</name>